<comment type="subcellular location">
    <subcellularLocation>
        <location evidence="2">Cell inner membrane</location>
    </subcellularLocation>
    <subcellularLocation>
        <location evidence="1">Cell membrane</location>
        <topology evidence="1">Peripheral membrane protein</topology>
    </subcellularLocation>
</comment>
<dbReference type="GO" id="GO:0005524">
    <property type="term" value="F:ATP binding"/>
    <property type="evidence" value="ECO:0007669"/>
    <property type="project" value="UniProtKB-KW"/>
</dbReference>
<dbReference type="InterPro" id="IPR027417">
    <property type="entry name" value="P-loop_NTPase"/>
</dbReference>
<dbReference type="PANTHER" id="PTHR43790:SF3">
    <property type="entry name" value="D-ALLOSE IMPORT ATP-BINDING PROTEIN ALSA-RELATED"/>
    <property type="match status" value="1"/>
</dbReference>
<dbReference type="KEGG" id="hor:Hore_09550"/>
<dbReference type="AlphaFoldDB" id="B8CWP2"/>
<keyword evidence="6" id="KW-0677">Repeat</keyword>
<evidence type="ECO:0000256" key="4">
    <source>
        <dbReference type="ARBA" id="ARBA00022475"/>
    </source>
</evidence>
<evidence type="ECO:0000256" key="1">
    <source>
        <dbReference type="ARBA" id="ARBA00004202"/>
    </source>
</evidence>
<dbReference type="InterPro" id="IPR017871">
    <property type="entry name" value="ABC_transporter-like_CS"/>
</dbReference>
<dbReference type="HOGENOM" id="CLU_000604_92_3_9"/>
<dbReference type="InterPro" id="IPR003593">
    <property type="entry name" value="AAA+_ATPase"/>
</dbReference>
<feature type="domain" description="ABC transporter" evidence="11">
    <location>
        <begin position="7"/>
        <end position="245"/>
    </location>
</feature>
<dbReference type="Proteomes" id="UP000000719">
    <property type="component" value="Chromosome"/>
</dbReference>
<dbReference type="FunFam" id="3.40.50.300:FF:000126">
    <property type="entry name" value="Galactose/methyl galactoside import ATP-binding protein MglA"/>
    <property type="match status" value="1"/>
</dbReference>
<accession>B8CWP2</accession>
<keyword evidence="4" id="KW-1003">Cell membrane</keyword>
<keyword evidence="10" id="KW-0472">Membrane</keyword>
<evidence type="ECO:0000256" key="7">
    <source>
        <dbReference type="ARBA" id="ARBA00022741"/>
    </source>
</evidence>
<keyword evidence="5" id="KW-0762">Sugar transport</keyword>
<proteinExistence type="predicted"/>
<dbReference type="Gene3D" id="3.40.50.300">
    <property type="entry name" value="P-loop containing nucleotide triphosphate hydrolases"/>
    <property type="match status" value="2"/>
</dbReference>
<keyword evidence="8" id="KW-0067">ATP-binding</keyword>
<dbReference type="Pfam" id="PF00005">
    <property type="entry name" value="ABC_tran"/>
    <property type="match status" value="2"/>
</dbReference>
<dbReference type="SMART" id="SM00382">
    <property type="entry name" value="AAA"/>
    <property type="match status" value="2"/>
</dbReference>
<dbReference type="GO" id="GO:0016887">
    <property type="term" value="F:ATP hydrolysis activity"/>
    <property type="evidence" value="ECO:0007669"/>
    <property type="project" value="InterPro"/>
</dbReference>
<evidence type="ECO:0000313" key="13">
    <source>
        <dbReference type="Proteomes" id="UP000000719"/>
    </source>
</evidence>
<keyword evidence="3" id="KW-0813">Transport</keyword>
<evidence type="ECO:0000256" key="3">
    <source>
        <dbReference type="ARBA" id="ARBA00022448"/>
    </source>
</evidence>
<evidence type="ECO:0000256" key="9">
    <source>
        <dbReference type="ARBA" id="ARBA00022967"/>
    </source>
</evidence>
<organism evidence="12 13">
    <name type="scientific">Halothermothrix orenii (strain H 168 / OCM 544 / DSM 9562)</name>
    <dbReference type="NCBI Taxonomy" id="373903"/>
    <lineage>
        <taxon>Bacteria</taxon>
        <taxon>Bacillati</taxon>
        <taxon>Bacillota</taxon>
        <taxon>Clostridia</taxon>
        <taxon>Halanaerobiales</taxon>
        <taxon>Halothermotrichaceae</taxon>
        <taxon>Halothermothrix</taxon>
    </lineage>
</organism>
<dbReference type="PANTHER" id="PTHR43790">
    <property type="entry name" value="CARBOHYDRATE TRANSPORT ATP-BINDING PROTEIN MG119-RELATED"/>
    <property type="match status" value="1"/>
</dbReference>
<evidence type="ECO:0000256" key="8">
    <source>
        <dbReference type="ARBA" id="ARBA00022840"/>
    </source>
</evidence>
<reference evidence="12 13" key="1">
    <citation type="journal article" date="2009" name="PLoS ONE">
        <title>Genome analysis of the anaerobic thermohalophilic bacterium Halothermothrix orenii.</title>
        <authorList>
            <person name="Mavromatis K."/>
            <person name="Ivanova N."/>
            <person name="Anderson I."/>
            <person name="Lykidis A."/>
            <person name="Hooper S.D."/>
            <person name="Sun H."/>
            <person name="Kunin V."/>
            <person name="Lapidus A."/>
            <person name="Hugenholtz P."/>
            <person name="Patel B."/>
            <person name="Kyrpides N.C."/>
        </authorList>
    </citation>
    <scope>NUCLEOTIDE SEQUENCE [LARGE SCALE GENOMIC DNA]</scope>
    <source>
        <strain evidence="13">H 168 / OCM 544 / DSM 9562</strain>
    </source>
</reference>
<name>B8CWP2_HALOH</name>
<dbReference type="CDD" id="cd03216">
    <property type="entry name" value="ABC_Carb_Monos_I"/>
    <property type="match status" value="1"/>
</dbReference>
<dbReference type="PROSITE" id="PS00211">
    <property type="entry name" value="ABC_TRANSPORTER_1"/>
    <property type="match status" value="1"/>
</dbReference>
<dbReference type="FunFam" id="3.40.50.300:FF:000127">
    <property type="entry name" value="Ribose import ATP-binding protein RbsA"/>
    <property type="match status" value="1"/>
</dbReference>
<feature type="domain" description="ABC transporter" evidence="11">
    <location>
        <begin position="256"/>
        <end position="498"/>
    </location>
</feature>
<evidence type="ECO:0000256" key="2">
    <source>
        <dbReference type="ARBA" id="ARBA00004533"/>
    </source>
</evidence>
<dbReference type="eggNOG" id="COG1129">
    <property type="taxonomic scope" value="Bacteria"/>
</dbReference>
<dbReference type="SUPFAM" id="SSF52540">
    <property type="entry name" value="P-loop containing nucleoside triphosphate hydrolases"/>
    <property type="match status" value="2"/>
</dbReference>
<evidence type="ECO:0000256" key="10">
    <source>
        <dbReference type="ARBA" id="ARBA00023136"/>
    </source>
</evidence>
<dbReference type="InterPro" id="IPR003439">
    <property type="entry name" value="ABC_transporter-like_ATP-bd"/>
</dbReference>
<dbReference type="STRING" id="373903.Hore_09550"/>
<evidence type="ECO:0000259" key="11">
    <source>
        <dbReference type="PROSITE" id="PS50893"/>
    </source>
</evidence>
<dbReference type="RefSeq" id="WP_012635897.1">
    <property type="nucleotide sequence ID" value="NC_011899.1"/>
</dbReference>
<evidence type="ECO:0000256" key="5">
    <source>
        <dbReference type="ARBA" id="ARBA00022597"/>
    </source>
</evidence>
<dbReference type="InterPro" id="IPR050107">
    <property type="entry name" value="ABC_carbohydrate_import_ATPase"/>
</dbReference>
<keyword evidence="13" id="KW-1185">Reference proteome</keyword>
<dbReference type="CDD" id="cd03215">
    <property type="entry name" value="ABC_Carb_Monos_II"/>
    <property type="match status" value="1"/>
</dbReference>
<evidence type="ECO:0000256" key="6">
    <source>
        <dbReference type="ARBA" id="ARBA00022737"/>
    </source>
</evidence>
<dbReference type="GO" id="GO:0005886">
    <property type="term" value="C:plasma membrane"/>
    <property type="evidence" value="ECO:0007669"/>
    <property type="project" value="UniProtKB-SubCell"/>
</dbReference>
<dbReference type="PROSITE" id="PS50893">
    <property type="entry name" value="ABC_TRANSPORTER_2"/>
    <property type="match status" value="2"/>
</dbReference>
<keyword evidence="9" id="KW-1278">Translocase</keyword>
<dbReference type="GO" id="GO:0015749">
    <property type="term" value="P:monosaccharide transmembrane transport"/>
    <property type="evidence" value="ECO:0007669"/>
    <property type="project" value="UniProtKB-ARBA"/>
</dbReference>
<evidence type="ECO:0000313" key="12">
    <source>
        <dbReference type="EMBL" id="ACL69711.1"/>
    </source>
</evidence>
<protein>
    <submittedName>
        <fullName evidence="12">ABC transporter related</fullName>
    </submittedName>
</protein>
<gene>
    <name evidence="12" type="ordered locus">Hore_09550</name>
</gene>
<dbReference type="EMBL" id="CP001098">
    <property type="protein sequence ID" value="ACL69711.1"/>
    <property type="molecule type" value="Genomic_DNA"/>
</dbReference>
<keyword evidence="7" id="KW-0547">Nucleotide-binding</keyword>
<sequence length="500" mass="55865">MNYEIAVKMEKITKVFPGVKALDQVDLEVKKGEVHVLLGENGAGKSTLMKILTGVYSRTEGEIYIDGQKVEIQNTKKAMELGISMIYQEFNLAPHLNVQENIFLGREPFKNKLLGYIDEEKMYKESKRVLKRLGVNISPESKIKDLGVAQQQMVEIAKALSLNSKIIIMDEPTAALTDEEKENLFEVIKQLKNEGISIIYISHYIEEINRIGDRVTVLRDGRKIDVVPGSTDPDKLISLMVGRDVDELFPKEKVDIKGETLRVENISRGKILKNISFTARKGEIVGIAGLVGSGRTELLRAIFGADKIDSGKIFVNGNQVEINSPGDAIELGLALVPESRKEHGLNLGMSVKDNITLTHLKEYVNNIFINNDKEEKVGKEFVNNLRIKTPSIEQKVKYLSGGNQQKVVIAKWLSRKCNILFFDEPTRGIDVGAKAEIFELMNRLVSNGATIIMVSSYLPEVLAMSDRILVMSRGEITGELSSKEATQEKIMHYATMNVIN</sequence>